<organism evidence="1 2">
    <name type="scientific">Photorhabdus namnaonensis</name>
    <dbReference type="NCBI Taxonomy" id="1851568"/>
    <lineage>
        <taxon>Bacteria</taxon>
        <taxon>Pseudomonadati</taxon>
        <taxon>Pseudomonadota</taxon>
        <taxon>Gammaproteobacteria</taxon>
        <taxon>Enterobacterales</taxon>
        <taxon>Morganellaceae</taxon>
        <taxon>Photorhabdus</taxon>
    </lineage>
</organism>
<comment type="caution">
    <text evidence="1">The sequence shown here is derived from an EMBL/GenBank/DDBJ whole genome shotgun (WGS) entry which is preliminary data.</text>
</comment>
<name>A0A1B8YLB3_9GAMM</name>
<protein>
    <submittedName>
        <fullName evidence="1">PAAR motif protein</fullName>
    </submittedName>
</protein>
<dbReference type="CDD" id="cd14737">
    <property type="entry name" value="PAAR_1"/>
    <property type="match status" value="1"/>
</dbReference>
<proteinExistence type="predicted"/>
<evidence type="ECO:0000313" key="1">
    <source>
        <dbReference type="EMBL" id="OCA55954.1"/>
    </source>
</evidence>
<dbReference type="EMBL" id="LOIC01000020">
    <property type="protein sequence ID" value="OCA55954.1"/>
    <property type="molecule type" value="Genomic_DNA"/>
</dbReference>
<accession>A0A1B8YLB3</accession>
<dbReference type="Proteomes" id="UP000092665">
    <property type="component" value="Unassembled WGS sequence"/>
</dbReference>
<dbReference type="Gene3D" id="2.60.200.60">
    <property type="match status" value="1"/>
</dbReference>
<dbReference type="AlphaFoldDB" id="A0A1B8YLB3"/>
<dbReference type="Pfam" id="PF05488">
    <property type="entry name" value="PAAR_motif"/>
    <property type="match status" value="1"/>
</dbReference>
<dbReference type="PATRIC" id="fig|29488.15.peg.1167"/>
<dbReference type="NCBIfam" id="NF033420">
    <property type="entry name" value="T6SS_PAAR_dom"/>
    <property type="match status" value="1"/>
</dbReference>
<reference evidence="2" key="1">
    <citation type="submission" date="2015-11" db="EMBL/GenBank/DDBJ databases">
        <authorList>
            <person name="Tobias N.J."/>
            <person name="Mishra B."/>
            <person name="Gupta D.K."/>
            <person name="Thines M."/>
            <person name="Stinear T.P."/>
            <person name="Bode H.B."/>
        </authorList>
    </citation>
    <scope>NUCLEOTIDE SEQUENCE [LARGE SCALE GENOMIC DNA]</scope>
    <source>
        <strain evidence="2">PB45.5</strain>
    </source>
</reference>
<keyword evidence="2" id="KW-1185">Reference proteome</keyword>
<gene>
    <name evidence="1" type="ORF">Phpb_01065</name>
</gene>
<dbReference type="InterPro" id="IPR008727">
    <property type="entry name" value="PAAR_motif"/>
</dbReference>
<sequence>MVAISGYLTRYFFLMGTAKESYYRLRKIKTNYVNSARYGGRNMGNAVKIGDIGTAHDDCGATSVISGSTSVKVDGIPLARQGDNLAPHSSHSRIIAGGSSTVFVDGKPAARTGDAVSCGGVVIGGGSVNIG</sequence>
<evidence type="ECO:0000313" key="2">
    <source>
        <dbReference type="Proteomes" id="UP000092665"/>
    </source>
</evidence>